<dbReference type="InterPro" id="IPR036378">
    <property type="entry name" value="FAS1_dom_sf"/>
</dbReference>
<gene>
    <name evidence="3" type="ORF">NQ317_009366</name>
</gene>
<keyword evidence="4" id="KW-1185">Reference proteome</keyword>
<dbReference type="PANTHER" id="PTHR10900:SF77">
    <property type="entry name" value="FI19380P1"/>
    <property type="match status" value="1"/>
</dbReference>
<sequence length="526" mass="59847">MLTKRITFLIIVCLIVTFNKKQNVLAQSQRTIYQKIQQENSFSGFSSLIRSNRVAKLNLHFESVTVFVPENRALKRYIKEHEDLSSDIGFYHMSFEPKTLDKLRTTHFMRSSKLENPPLWITNIGQDIYVNNARIIQDKSDYIAVRRSNDLEKTQVLHMIDEVLDPVIPSPKFAPSAYDFLSAADKWQLGPTATVASFFHKVQEYNLAGAYKQKGGHTFFIPLDSGIDPHNFKMISAHTIRGHIVPDLVLFTRPTEKNSAYDTRANDRFNYVIVSLEERDAKFFVRGLAGGDLGNGNTEDGEFVSEILVPNIPVKNGVVHLVSQPLGIFNRTMKPFPFLPVLEKIANDPELDVFYTIGEETGFNKKFEQTGVKFTYFVPNDKSWFNTRKHDLEPTETDLELLNRHLIVSDTPYSMERLLALSRANSYGDIELNTEGGVLRVAILKIGPDYYLKWGGRYIKVVRPDYECADGIIHILAGPLAHFKQKGDERDAPAEIRIHGGNIDWSTGSAMEYYWRGLGNVLGNVF</sequence>
<dbReference type="PANTHER" id="PTHR10900">
    <property type="entry name" value="PERIOSTIN-RELATED"/>
    <property type="match status" value="1"/>
</dbReference>
<dbReference type="SMART" id="SM00554">
    <property type="entry name" value="FAS1"/>
    <property type="match status" value="3"/>
</dbReference>
<feature type="domain" description="FAS1" evidence="2">
    <location>
        <begin position="29"/>
        <end position="164"/>
    </location>
</feature>
<dbReference type="PROSITE" id="PS50213">
    <property type="entry name" value="FAS1"/>
    <property type="match status" value="3"/>
</dbReference>
<feature type="signal peptide" evidence="1">
    <location>
        <begin position="1"/>
        <end position="26"/>
    </location>
</feature>
<dbReference type="EMBL" id="JAPWTJ010000263">
    <property type="protein sequence ID" value="KAJ8980372.1"/>
    <property type="molecule type" value="Genomic_DNA"/>
</dbReference>
<evidence type="ECO:0000313" key="3">
    <source>
        <dbReference type="EMBL" id="KAJ8980372.1"/>
    </source>
</evidence>
<keyword evidence="1" id="KW-0732">Signal</keyword>
<dbReference type="Gene3D" id="2.30.180.10">
    <property type="entry name" value="FAS1 domain"/>
    <property type="match status" value="3"/>
</dbReference>
<dbReference type="InterPro" id="IPR050904">
    <property type="entry name" value="Adhesion/Biosynth-related"/>
</dbReference>
<feature type="domain" description="FAS1" evidence="2">
    <location>
        <begin position="182"/>
        <end position="326"/>
    </location>
</feature>
<feature type="chain" id="PRO_5045242832" description="FAS1 domain-containing protein" evidence="1">
    <location>
        <begin position="27"/>
        <end position="526"/>
    </location>
</feature>
<dbReference type="Pfam" id="PF02469">
    <property type="entry name" value="Fasciclin"/>
    <property type="match status" value="2"/>
</dbReference>
<accession>A0ABQ9JRQ6</accession>
<evidence type="ECO:0000259" key="2">
    <source>
        <dbReference type="PROSITE" id="PS50213"/>
    </source>
</evidence>
<proteinExistence type="predicted"/>
<dbReference type="Proteomes" id="UP001162164">
    <property type="component" value="Unassembled WGS sequence"/>
</dbReference>
<protein>
    <recommendedName>
        <fullName evidence="2">FAS1 domain-containing protein</fullName>
    </recommendedName>
</protein>
<name>A0ABQ9JRQ6_9CUCU</name>
<feature type="domain" description="FAS1" evidence="2">
    <location>
        <begin position="338"/>
        <end position="480"/>
    </location>
</feature>
<evidence type="ECO:0000313" key="4">
    <source>
        <dbReference type="Proteomes" id="UP001162164"/>
    </source>
</evidence>
<reference evidence="3" key="1">
    <citation type="journal article" date="2023" name="Insect Mol. Biol.">
        <title>Genome sequencing provides insights into the evolution of gene families encoding plant cell wall-degrading enzymes in longhorned beetles.</title>
        <authorList>
            <person name="Shin N.R."/>
            <person name="Okamura Y."/>
            <person name="Kirsch R."/>
            <person name="Pauchet Y."/>
        </authorList>
    </citation>
    <scope>NUCLEOTIDE SEQUENCE</scope>
    <source>
        <strain evidence="3">MMC_N1</strain>
    </source>
</reference>
<dbReference type="InterPro" id="IPR000782">
    <property type="entry name" value="FAS1_domain"/>
</dbReference>
<organism evidence="3 4">
    <name type="scientific">Molorchus minor</name>
    <dbReference type="NCBI Taxonomy" id="1323400"/>
    <lineage>
        <taxon>Eukaryota</taxon>
        <taxon>Metazoa</taxon>
        <taxon>Ecdysozoa</taxon>
        <taxon>Arthropoda</taxon>
        <taxon>Hexapoda</taxon>
        <taxon>Insecta</taxon>
        <taxon>Pterygota</taxon>
        <taxon>Neoptera</taxon>
        <taxon>Endopterygota</taxon>
        <taxon>Coleoptera</taxon>
        <taxon>Polyphaga</taxon>
        <taxon>Cucujiformia</taxon>
        <taxon>Chrysomeloidea</taxon>
        <taxon>Cerambycidae</taxon>
        <taxon>Lamiinae</taxon>
        <taxon>Monochamini</taxon>
        <taxon>Molorchus</taxon>
    </lineage>
</organism>
<dbReference type="SUPFAM" id="SSF82153">
    <property type="entry name" value="FAS1 domain"/>
    <property type="match status" value="3"/>
</dbReference>
<comment type="caution">
    <text evidence="3">The sequence shown here is derived from an EMBL/GenBank/DDBJ whole genome shotgun (WGS) entry which is preliminary data.</text>
</comment>
<evidence type="ECO:0000256" key="1">
    <source>
        <dbReference type="SAM" id="SignalP"/>
    </source>
</evidence>